<evidence type="ECO:0000256" key="1">
    <source>
        <dbReference type="ARBA" id="ARBA00008635"/>
    </source>
</evidence>
<evidence type="ECO:0000313" key="4">
    <source>
        <dbReference type="Proteomes" id="UP000658258"/>
    </source>
</evidence>
<reference evidence="4" key="1">
    <citation type="journal article" date="2019" name="Int. J. Syst. Evol. Microbiol.">
        <title>The Global Catalogue of Microorganisms (GCM) 10K type strain sequencing project: providing services to taxonomists for standard genome sequencing and annotation.</title>
        <authorList>
            <consortium name="The Broad Institute Genomics Platform"/>
            <consortium name="The Broad Institute Genome Sequencing Center for Infectious Disease"/>
            <person name="Wu L."/>
            <person name="Ma J."/>
        </authorList>
    </citation>
    <scope>NUCLEOTIDE SEQUENCE [LARGE SCALE GENOMIC DNA]</scope>
    <source>
        <strain evidence="4">CGMCC 1.15111</strain>
    </source>
</reference>
<dbReference type="InterPro" id="IPR034660">
    <property type="entry name" value="DinB/YfiT-like"/>
</dbReference>
<evidence type="ECO:0000256" key="2">
    <source>
        <dbReference type="ARBA" id="ARBA00022723"/>
    </source>
</evidence>
<gene>
    <name evidence="3" type="ORF">GCM10011340_29260</name>
</gene>
<name>A0ABQ3I8A1_9BACT</name>
<protein>
    <submittedName>
        <fullName evidence="3">Damage-inducible protein DinB</fullName>
    </submittedName>
</protein>
<dbReference type="EMBL" id="BNAG01000004">
    <property type="protein sequence ID" value="GHE71425.1"/>
    <property type="molecule type" value="Genomic_DNA"/>
</dbReference>
<dbReference type="Pfam" id="PF05163">
    <property type="entry name" value="DinB"/>
    <property type="match status" value="1"/>
</dbReference>
<evidence type="ECO:0000313" key="3">
    <source>
        <dbReference type="EMBL" id="GHE71425.1"/>
    </source>
</evidence>
<keyword evidence="4" id="KW-1185">Reference proteome</keyword>
<comment type="similarity">
    <text evidence="1">Belongs to the DinB family.</text>
</comment>
<dbReference type="SUPFAM" id="SSF109854">
    <property type="entry name" value="DinB/YfiT-like putative metalloenzymes"/>
    <property type="match status" value="1"/>
</dbReference>
<dbReference type="Gene3D" id="1.20.120.450">
    <property type="entry name" value="dinb family like domain"/>
    <property type="match status" value="1"/>
</dbReference>
<dbReference type="RefSeq" id="WP_189631036.1">
    <property type="nucleotide sequence ID" value="NZ_BNAG01000004.1"/>
</dbReference>
<proteinExistence type="inferred from homology"/>
<organism evidence="3 4">
    <name type="scientific">Roseivirga thermotolerans</name>
    <dbReference type="NCBI Taxonomy" id="1758176"/>
    <lineage>
        <taxon>Bacteria</taxon>
        <taxon>Pseudomonadati</taxon>
        <taxon>Bacteroidota</taxon>
        <taxon>Cytophagia</taxon>
        <taxon>Cytophagales</taxon>
        <taxon>Roseivirgaceae</taxon>
        <taxon>Roseivirga</taxon>
    </lineage>
</organism>
<comment type="caution">
    <text evidence="3">The sequence shown here is derived from an EMBL/GenBank/DDBJ whole genome shotgun (WGS) entry which is preliminary data.</text>
</comment>
<keyword evidence="2" id="KW-0479">Metal-binding</keyword>
<sequence>MNGLDEIKETWHINNQINLYLLNGIEQAHMNDTASSKGRTVGDQFGHINNVRLMWLKESEPELMDTVIRLEKGTTDKKIIIEAFKKSAHAMAKMIEKGFQTNRIKGFKPHPTAFLGYIIAHEAHHRGQIILSLKQSDHMPDKKRLFGLWEWGSRASEMEKE</sequence>
<dbReference type="Proteomes" id="UP000658258">
    <property type="component" value="Unassembled WGS sequence"/>
</dbReference>
<accession>A0ABQ3I8A1</accession>
<dbReference type="InterPro" id="IPR007837">
    <property type="entry name" value="DinB"/>
</dbReference>